<keyword evidence="3" id="KW-1185">Reference proteome</keyword>
<dbReference type="Proteomes" id="UP000767334">
    <property type="component" value="Unassembled WGS sequence"/>
</dbReference>
<protein>
    <submittedName>
        <fullName evidence="2">Uncharacterized protein</fullName>
    </submittedName>
</protein>
<dbReference type="RefSeq" id="WP_195964124.1">
    <property type="nucleotide sequence ID" value="NZ_JACJLL010000032.1"/>
</dbReference>
<proteinExistence type="predicted"/>
<evidence type="ECO:0000313" key="2">
    <source>
        <dbReference type="EMBL" id="MBM6819058.1"/>
    </source>
</evidence>
<name>A0ABS2FES0_9CLOT</name>
<feature type="region of interest" description="Disordered" evidence="1">
    <location>
        <begin position="1"/>
        <end position="55"/>
    </location>
</feature>
<sequence>MAKSNDKQHRTRGVIPSSNTELPNPLNSFNSPLGSLNNKNKDTIQKENGKQNSLF</sequence>
<feature type="compositionally biased region" description="Basic and acidic residues" evidence="1">
    <location>
        <begin position="39"/>
        <end position="49"/>
    </location>
</feature>
<gene>
    <name evidence="2" type="ORF">H6A19_06850</name>
</gene>
<reference evidence="2 3" key="1">
    <citation type="journal article" date="2021" name="Sci. Rep.">
        <title>The distribution of antibiotic resistance genes in chicken gut microbiota commensals.</title>
        <authorList>
            <person name="Juricova H."/>
            <person name="Matiasovicova J."/>
            <person name="Kubasova T."/>
            <person name="Cejkova D."/>
            <person name="Rychlik I."/>
        </authorList>
    </citation>
    <scope>NUCLEOTIDE SEQUENCE [LARGE SCALE GENOMIC DNA]</scope>
    <source>
        <strain evidence="2 3">An435</strain>
    </source>
</reference>
<accession>A0ABS2FES0</accession>
<comment type="caution">
    <text evidence="2">The sequence shown here is derived from an EMBL/GenBank/DDBJ whole genome shotgun (WGS) entry which is preliminary data.</text>
</comment>
<evidence type="ECO:0000313" key="3">
    <source>
        <dbReference type="Proteomes" id="UP000767334"/>
    </source>
</evidence>
<dbReference type="EMBL" id="JACJLL010000032">
    <property type="protein sequence ID" value="MBM6819058.1"/>
    <property type="molecule type" value="Genomic_DNA"/>
</dbReference>
<feature type="compositionally biased region" description="Polar residues" evidence="1">
    <location>
        <begin position="16"/>
        <end position="38"/>
    </location>
</feature>
<organism evidence="2 3">
    <name type="scientific">Clostridium saudiense</name>
    <dbReference type="NCBI Taxonomy" id="1414720"/>
    <lineage>
        <taxon>Bacteria</taxon>
        <taxon>Bacillati</taxon>
        <taxon>Bacillota</taxon>
        <taxon>Clostridia</taxon>
        <taxon>Eubacteriales</taxon>
        <taxon>Clostridiaceae</taxon>
        <taxon>Clostridium</taxon>
    </lineage>
</organism>
<evidence type="ECO:0000256" key="1">
    <source>
        <dbReference type="SAM" id="MobiDB-lite"/>
    </source>
</evidence>